<comment type="similarity">
    <text evidence="2">Belongs to the SPF27 family.</text>
</comment>
<evidence type="ECO:0000256" key="4">
    <source>
        <dbReference type="ARBA" id="ARBA00022728"/>
    </source>
</evidence>
<evidence type="ECO:0000313" key="8">
    <source>
        <dbReference type="EMBL" id="PVU94398.1"/>
    </source>
</evidence>
<evidence type="ECO:0000256" key="2">
    <source>
        <dbReference type="ARBA" id="ARBA00010788"/>
    </source>
</evidence>
<gene>
    <name evidence="8" type="ORF">BB559_003018</name>
</gene>
<keyword evidence="9" id="KW-1185">Reference proteome</keyword>
<proteinExistence type="inferred from homology"/>
<comment type="caution">
    <text evidence="8">The sequence shown here is derived from an EMBL/GenBank/DDBJ whole genome shotgun (WGS) entry which is preliminary data.</text>
</comment>
<reference evidence="8 9" key="1">
    <citation type="journal article" date="2018" name="MBio">
        <title>Comparative Genomics Reveals the Core Gene Toolbox for the Fungus-Insect Symbiosis.</title>
        <authorList>
            <person name="Wang Y."/>
            <person name="Stata M."/>
            <person name="Wang W."/>
            <person name="Stajich J.E."/>
            <person name="White M.M."/>
            <person name="Moncalvo J.M."/>
        </authorList>
    </citation>
    <scope>NUCLEOTIDE SEQUENCE [LARGE SCALE GENOMIC DNA]</scope>
    <source>
        <strain evidence="8 9">AUS-77-4</strain>
    </source>
</reference>
<evidence type="ECO:0000256" key="6">
    <source>
        <dbReference type="ARBA" id="ARBA00023242"/>
    </source>
</evidence>
<dbReference type="GO" id="GO:0071011">
    <property type="term" value="C:precatalytic spliceosome"/>
    <property type="evidence" value="ECO:0007669"/>
    <property type="project" value="TreeGrafter"/>
</dbReference>
<dbReference type="PANTHER" id="PTHR13296:SF0">
    <property type="entry name" value="PRE-MRNA-SPLICING FACTOR SPF27"/>
    <property type="match status" value="1"/>
</dbReference>
<dbReference type="AlphaFoldDB" id="A0A2T9YPW6"/>
<name>A0A2T9YPW6_9FUNG</name>
<dbReference type="Pfam" id="PF05700">
    <property type="entry name" value="BCAS2"/>
    <property type="match status" value="1"/>
</dbReference>
<evidence type="ECO:0000256" key="5">
    <source>
        <dbReference type="ARBA" id="ARBA00023187"/>
    </source>
</evidence>
<evidence type="ECO:0000256" key="1">
    <source>
        <dbReference type="ARBA" id="ARBA00004123"/>
    </source>
</evidence>
<sequence>METVNIDALPYVDKEYDDPGMKKIVDDLISDEMKNNISKDKFTIPKSETIFKKNPLMRSEYERKRRGENMAPFDTSRYRLQPPSGSAENDPKEWEKSMKNAKSQLEHQDIRIENLELLSMYGQRSWVMHNDFLEKYSDILSKELETSKEEVLHVNKSRKYEQTEAMIKLSNLESLWAERVYKIAQLKVAIASLEGYLESHESN</sequence>
<feature type="compositionally biased region" description="Basic and acidic residues" evidence="7">
    <location>
        <begin position="89"/>
        <end position="101"/>
    </location>
</feature>
<accession>A0A2T9YPW6</accession>
<dbReference type="InterPro" id="IPR008409">
    <property type="entry name" value="SPF27"/>
</dbReference>
<keyword evidence="3" id="KW-0507">mRNA processing</keyword>
<evidence type="ECO:0000256" key="7">
    <source>
        <dbReference type="SAM" id="MobiDB-lite"/>
    </source>
</evidence>
<dbReference type="EMBL" id="MBFT01000255">
    <property type="protein sequence ID" value="PVU94398.1"/>
    <property type="molecule type" value="Genomic_DNA"/>
</dbReference>
<keyword evidence="5" id="KW-0508">mRNA splicing</keyword>
<dbReference type="GO" id="GO:0000974">
    <property type="term" value="C:Prp19 complex"/>
    <property type="evidence" value="ECO:0007669"/>
    <property type="project" value="TreeGrafter"/>
</dbReference>
<dbReference type="GO" id="GO:0071013">
    <property type="term" value="C:catalytic step 2 spliceosome"/>
    <property type="evidence" value="ECO:0007669"/>
    <property type="project" value="TreeGrafter"/>
</dbReference>
<keyword evidence="4" id="KW-0747">Spliceosome</keyword>
<dbReference type="GO" id="GO:0006397">
    <property type="term" value="P:mRNA processing"/>
    <property type="evidence" value="ECO:0007669"/>
    <property type="project" value="UniProtKB-KW"/>
</dbReference>
<dbReference type="PANTHER" id="PTHR13296">
    <property type="entry name" value="BCAS2 PROTEIN"/>
    <property type="match status" value="1"/>
</dbReference>
<comment type="subcellular location">
    <subcellularLocation>
        <location evidence="1">Nucleus</location>
    </subcellularLocation>
</comment>
<evidence type="ECO:0008006" key="10">
    <source>
        <dbReference type="Google" id="ProtNLM"/>
    </source>
</evidence>
<evidence type="ECO:0000256" key="3">
    <source>
        <dbReference type="ARBA" id="ARBA00022664"/>
    </source>
</evidence>
<protein>
    <recommendedName>
        <fullName evidence="10">Pre-mRNA-splicing factor SPF27</fullName>
    </recommendedName>
</protein>
<dbReference type="OrthoDB" id="205794at2759"/>
<evidence type="ECO:0000313" key="9">
    <source>
        <dbReference type="Proteomes" id="UP000245699"/>
    </source>
</evidence>
<organism evidence="8 9">
    <name type="scientific">Furculomyces boomerangus</name>
    <dbReference type="NCBI Taxonomy" id="61424"/>
    <lineage>
        <taxon>Eukaryota</taxon>
        <taxon>Fungi</taxon>
        <taxon>Fungi incertae sedis</taxon>
        <taxon>Zoopagomycota</taxon>
        <taxon>Kickxellomycotina</taxon>
        <taxon>Harpellomycetes</taxon>
        <taxon>Harpellales</taxon>
        <taxon>Harpellaceae</taxon>
        <taxon>Furculomyces</taxon>
    </lineage>
</organism>
<keyword evidence="6" id="KW-0539">Nucleus</keyword>
<dbReference type="Proteomes" id="UP000245699">
    <property type="component" value="Unassembled WGS sequence"/>
</dbReference>
<dbReference type="GO" id="GO:0008380">
    <property type="term" value="P:RNA splicing"/>
    <property type="evidence" value="ECO:0007669"/>
    <property type="project" value="UniProtKB-KW"/>
</dbReference>
<feature type="region of interest" description="Disordered" evidence="7">
    <location>
        <begin position="62"/>
        <end position="101"/>
    </location>
</feature>
<dbReference type="STRING" id="61424.A0A2T9YPW6"/>